<protein>
    <recommendedName>
        <fullName evidence="6">Anthranilate synthase component 1</fullName>
        <ecNumber evidence="5">4.1.3.27</ecNumber>
    </recommendedName>
</protein>
<dbReference type="RefSeq" id="WP_344108667.1">
    <property type="nucleotide sequence ID" value="NZ_BAAAPC010000001.1"/>
</dbReference>
<sequence>MTIDLAPITTGLPPDGRPDRSEAAALARDHTLIPVYREFLADTLSPVTLFARLCRDDEPGFLLEGASVSSGAARYSYIGHRPEPVPAADTDPLRALRTAIGRPAAPVPGLPPFHGGVFGYLGYEGARRFERLPAPPGPAPGLPESAFFHVGDLAVVDHAARRLLLITVHRPDVEDYDAALRRITRMYERVVTPAPDEPWDPAPRPVPAPPPRGAPPPGWRPNTTRAEFTERVRRAREYILAGDAFQVVLSQRFSKPLRARPIDVYRHLRAVNPSPYMYQLNLGGGRHVIGASPELLVQTEGRRVRTRPLAGTRPRGGDTASDLALERELRADDKERAEHVMLVDLGRNDIGRVCAPGTVRPERFCEVERFSHVMHLSSTVVGDLAADADCLDALRSAFPAGTLSGAPKIRAMEIIAELEAERRGVYGGALGHIGFGGDADLAIALRTLVVADGEVHAQSGAGVVADSDPEAEYAETLHKAGAMFTAVHNAEVRS</sequence>
<evidence type="ECO:0000256" key="14">
    <source>
        <dbReference type="ARBA" id="ARBA00047683"/>
    </source>
</evidence>
<evidence type="ECO:0000259" key="16">
    <source>
        <dbReference type="Pfam" id="PF00425"/>
    </source>
</evidence>
<comment type="cofactor">
    <cofactor evidence="1">
        <name>Mg(2+)</name>
        <dbReference type="ChEBI" id="CHEBI:18420"/>
    </cofactor>
</comment>
<reference evidence="18 19" key="1">
    <citation type="journal article" date="2019" name="Int. J. Syst. Evol. Microbiol.">
        <title>The Global Catalogue of Microorganisms (GCM) 10K type strain sequencing project: providing services to taxonomists for standard genome sequencing and annotation.</title>
        <authorList>
            <consortium name="The Broad Institute Genomics Platform"/>
            <consortium name="The Broad Institute Genome Sequencing Center for Infectious Disease"/>
            <person name="Wu L."/>
            <person name="Ma J."/>
        </authorList>
    </citation>
    <scope>NUCLEOTIDE SEQUENCE [LARGE SCALE GENOMIC DNA]</scope>
    <source>
        <strain evidence="18 19">JCM 15313</strain>
    </source>
</reference>
<keyword evidence="7" id="KW-0028">Amino-acid biosynthesis</keyword>
<evidence type="ECO:0000256" key="3">
    <source>
        <dbReference type="ARBA" id="ARBA00009562"/>
    </source>
</evidence>
<evidence type="ECO:0000313" key="19">
    <source>
        <dbReference type="Proteomes" id="UP001501585"/>
    </source>
</evidence>
<dbReference type="Gene3D" id="3.60.120.10">
    <property type="entry name" value="Anthranilate synthase"/>
    <property type="match status" value="1"/>
</dbReference>
<keyword evidence="8" id="KW-0479">Metal-binding</keyword>
<feature type="domain" description="Anthranilate synthase component I N-terminal" evidence="17">
    <location>
        <begin position="42"/>
        <end position="165"/>
    </location>
</feature>
<evidence type="ECO:0000313" key="18">
    <source>
        <dbReference type="EMBL" id="GAA1980930.1"/>
    </source>
</evidence>
<accession>A0ABN2S602</accession>
<feature type="region of interest" description="Disordered" evidence="15">
    <location>
        <begin position="1"/>
        <end position="20"/>
    </location>
</feature>
<feature type="domain" description="Chorismate-utilising enzyme C-terminal" evidence="16">
    <location>
        <begin position="225"/>
        <end position="479"/>
    </location>
</feature>
<dbReference type="PANTHER" id="PTHR11236:SF46">
    <property type="entry name" value="ANTHRANILATE SYNTHASE COMPONENT 1"/>
    <property type="match status" value="1"/>
</dbReference>
<evidence type="ECO:0000256" key="6">
    <source>
        <dbReference type="ARBA" id="ARBA00020653"/>
    </source>
</evidence>
<dbReference type="EMBL" id="BAAAPC010000001">
    <property type="protein sequence ID" value="GAA1980930.1"/>
    <property type="molecule type" value="Genomic_DNA"/>
</dbReference>
<dbReference type="Pfam" id="PF04715">
    <property type="entry name" value="Anth_synt_I_N"/>
    <property type="match status" value="1"/>
</dbReference>
<keyword evidence="12" id="KW-0456">Lyase</keyword>
<keyword evidence="9" id="KW-0822">Tryptophan biosynthesis</keyword>
<evidence type="ECO:0000256" key="10">
    <source>
        <dbReference type="ARBA" id="ARBA00022842"/>
    </source>
</evidence>
<dbReference type="InterPro" id="IPR015890">
    <property type="entry name" value="Chorismate_C"/>
</dbReference>
<dbReference type="EC" id="4.1.3.27" evidence="5"/>
<evidence type="ECO:0000256" key="1">
    <source>
        <dbReference type="ARBA" id="ARBA00001946"/>
    </source>
</evidence>
<evidence type="ECO:0000256" key="12">
    <source>
        <dbReference type="ARBA" id="ARBA00023239"/>
    </source>
</evidence>
<evidence type="ECO:0000256" key="2">
    <source>
        <dbReference type="ARBA" id="ARBA00004873"/>
    </source>
</evidence>
<evidence type="ECO:0000256" key="8">
    <source>
        <dbReference type="ARBA" id="ARBA00022723"/>
    </source>
</evidence>
<evidence type="ECO:0000256" key="9">
    <source>
        <dbReference type="ARBA" id="ARBA00022822"/>
    </source>
</evidence>
<dbReference type="SUPFAM" id="SSF56322">
    <property type="entry name" value="ADC synthase"/>
    <property type="match status" value="1"/>
</dbReference>
<evidence type="ECO:0000256" key="5">
    <source>
        <dbReference type="ARBA" id="ARBA00012266"/>
    </source>
</evidence>
<evidence type="ECO:0000256" key="4">
    <source>
        <dbReference type="ARBA" id="ARBA00011575"/>
    </source>
</evidence>
<evidence type="ECO:0000256" key="11">
    <source>
        <dbReference type="ARBA" id="ARBA00023141"/>
    </source>
</evidence>
<comment type="catalytic activity">
    <reaction evidence="14">
        <text>chorismate + L-glutamine = anthranilate + pyruvate + L-glutamate + H(+)</text>
        <dbReference type="Rhea" id="RHEA:21732"/>
        <dbReference type="ChEBI" id="CHEBI:15361"/>
        <dbReference type="ChEBI" id="CHEBI:15378"/>
        <dbReference type="ChEBI" id="CHEBI:16567"/>
        <dbReference type="ChEBI" id="CHEBI:29748"/>
        <dbReference type="ChEBI" id="CHEBI:29985"/>
        <dbReference type="ChEBI" id="CHEBI:58359"/>
        <dbReference type="EC" id="4.1.3.27"/>
    </reaction>
</comment>
<comment type="pathway">
    <text evidence="2">Amino-acid biosynthesis; L-tryptophan biosynthesis; L-tryptophan from chorismate: step 1/5.</text>
</comment>
<comment type="subunit">
    <text evidence="4">Heterotetramer consisting of two non-identical subunits: a beta subunit (TrpG) and a large alpha subunit (TrpE).</text>
</comment>
<feature type="compositionally biased region" description="Pro residues" evidence="15">
    <location>
        <begin position="200"/>
        <end position="219"/>
    </location>
</feature>
<dbReference type="PRINTS" id="PR00095">
    <property type="entry name" value="ANTSNTHASEI"/>
</dbReference>
<keyword evidence="11" id="KW-0057">Aromatic amino acid biosynthesis</keyword>
<dbReference type="PANTHER" id="PTHR11236">
    <property type="entry name" value="AMINOBENZOATE/ANTHRANILATE SYNTHASE"/>
    <property type="match status" value="1"/>
</dbReference>
<dbReference type="InterPro" id="IPR005801">
    <property type="entry name" value="ADC_synthase"/>
</dbReference>
<name>A0ABN2S602_9ACTN</name>
<feature type="region of interest" description="Disordered" evidence="15">
    <location>
        <begin position="193"/>
        <end position="225"/>
    </location>
</feature>
<comment type="caution">
    <text evidence="18">The sequence shown here is derived from an EMBL/GenBank/DDBJ whole genome shotgun (WGS) entry which is preliminary data.</text>
</comment>
<dbReference type="Pfam" id="PF00425">
    <property type="entry name" value="Chorismate_bind"/>
    <property type="match status" value="1"/>
</dbReference>
<evidence type="ECO:0000259" key="17">
    <source>
        <dbReference type="Pfam" id="PF04715"/>
    </source>
</evidence>
<dbReference type="InterPro" id="IPR006805">
    <property type="entry name" value="Anth_synth_I_N"/>
</dbReference>
<keyword evidence="10" id="KW-0460">Magnesium</keyword>
<keyword evidence="19" id="KW-1185">Reference proteome</keyword>
<comment type="function">
    <text evidence="13">Part of a heterotetrameric complex that catalyzes the two-step biosynthesis of anthranilate, an intermediate in the biosynthesis of L-tryptophan. In the first step, the glutamine-binding beta subunit (TrpG) of anthranilate synthase (AS) provides the glutamine amidotransferase activity which generates ammonia as a substrate that, along with chorismate, is used in the second step, catalyzed by the large alpha subunit of AS (TrpE) to produce anthranilate. In the absence of TrpG, TrpE can synthesize anthranilate directly from chorismate and high concentrations of ammonia.</text>
</comment>
<organism evidence="18 19">
    <name type="scientific">Nocardiopsis rhodophaea</name>
    <dbReference type="NCBI Taxonomy" id="280238"/>
    <lineage>
        <taxon>Bacteria</taxon>
        <taxon>Bacillati</taxon>
        <taxon>Actinomycetota</taxon>
        <taxon>Actinomycetes</taxon>
        <taxon>Streptosporangiales</taxon>
        <taxon>Nocardiopsidaceae</taxon>
        <taxon>Nocardiopsis</taxon>
    </lineage>
</organism>
<evidence type="ECO:0000256" key="15">
    <source>
        <dbReference type="SAM" id="MobiDB-lite"/>
    </source>
</evidence>
<dbReference type="Proteomes" id="UP001501585">
    <property type="component" value="Unassembled WGS sequence"/>
</dbReference>
<dbReference type="InterPro" id="IPR019999">
    <property type="entry name" value="Anth_synth_I-like"/>
</dbReference>
<evidence type="ECO:0000256" key="7">
    <source>
        <dbReference type="ARBA" id="ARBA00022605"/>
    </source>
</evidence>
<proteinExistence type="inferred from homology"/>
<comment type="similarity">
    <text evidence="3">Belongs to the anthranilate synthase component I family.</text>
</comment>
<gene>
    <name evidence="18" type="ORF">GCM10009799_02510</name>
</gene>
<evidence type="ECO:0000256" key="13">
    <source>
        <dbReference type="ARBA" id="ARBA00025634"/>
    </source>
</evidence>